<evidence type="ECO:0000313" key="3">
    <source>
        <dbReference type="EMBL" id="AEI52129.1"/>
    </source>
</evidence>
<dbReference type="Pfam" id="PF13572">
    <property type="entry name" value="DUF4134"/>
    <property type="match status" value="1"/>
</dbReference>
<evidence type="ECO:0000256" key="1">
    <source>
        <dbReference type="SAM" id="Phobius"/>
    </source>
</evidence>
<sequence>MKKLTLLFLFVGAYTVSFAQTFYDEGAGDSGIRSHITGPLAGYIPLFYKFSMAVIAVTATVITGKIYVRWQEGDDSVFSSITRWYFGLIVIAALMYFLKVYFQDYQLRYRPDLNF</sequence>
<geneLocation type="plasmid" evidence="3 4">
    <name>pRUNSL03</name>
</geneLocation>
<proteinExistence type="predicted"/>
<dbReference type="EMBL" id="CP002862">
    <property type="protein sequence ID" value="AEI52129.1"/>
    <property type="molecule type" value="Genomic_DNA"/>
</dbReference>
<reference evidence="3 4" key="2">
    <citation type="journal article" date="2012" name="Stand. Genomic Sci.">
        <title>Complete genome sequence of the aquatic bacterium Runella slithyformis type strain (LSU 4(T)).</title>
        <authorList>
            <person name="Copeland A."/>
            <person name="Zhang X."/>
            <person name="Misra M."/>
            <person name="Lapidus A."/>
            <person name="Nolan M."/>
            <person name="Lucas S."/>
            <person name="Deshpande S."/>
            <person name="Cheng J.F."/>
            <person name="Tapia R."/>
            <person name="Goodwin L.A."/>
            <person name="Pitluck S."/>
            <person name="Liolios K."/>
            <person name="Pagani I."/>
            <person name="Ivanova N."/>
            <person name="Mikhailova N."/>
            <person name="Pati A."/>
            <person name="Chen A."/>
            <person name="Palaniappan K."/>
            <person name="Land M."/>
            <person name="Hauser L."/>
            <person name="Pan C."/>
            <person name="Jeffries C.D."/>
            <person name="Detter J.C."/>
            <person name="Brambilla E.M."/>
            <person name="Rohde M."/>
            <person name="Djao O.D."/>
            <person name="Goker M."/>
            <person name="Sikorski J."/>
            <person name="Tindall B.J."/>
            <person name="Woyke T."/>
            <person name="Bristow J."/>
            <person name="Eisen J.A."/>
            <person name="Markowitz V."/>
            <person name="Hugenholtz P."/>
            <person name="Kyrpides N.C."/>
            <person name="Klenk H.P."/>
            <person name="Mavromatis K."/>
        </authorList>
    </citation>
    <scope>NUCLEOTIDE SEQUENCE [LARGE SCALE GENOMIC DNA]</scope>
    <source>
        <strain evidence="4">ATCC 29530 / DSM 19594 / LMG 11500 / NCIMB 11436 / LSU 4</strain>
    </source>
</reference>
<organism evidence="3 4">
    <name type="scientific">Runella slithyformis (strain ATCC 29530 / DSM 19594 / LMG 11500 / NCIMB 11436 / LSU 4)</name>
    <dbReference type="NCBI Taxonomy" id="761193"/>
    <lineage>
        <taxon>Bacteria</taxon>
        <taxon>Pseudomonadati</taxon>
        <taxon>Bacteroidota</taxon>
        <taxon>Cytophagia</taxon>
        <taxon>Cytophagales</taxon>
        <taxon>Spirosomataceae</taxon>
        <taxon>Runella</taxon>
    </lineage>
</organism>
<feature type="transmembrane region" description="Helical" evidence="1">
    <location>
        <begin position="84"/>
        <end position="102"/>
    </location>
</feature>
<feature type="transmembrane region" description="Helical" evidence="1">
    <location>
        <begin position="43"/>
        <end position="63"/>
    </location>
</feature>
<evidence type="ECO:0000256" key="2">
    <source>
        <dbReference type="SAM" id="SignalP"/>
    </source>
</evidence>
<keyword evidence="1" id="KW-0812">Transmembrane</keyword>
<keyword evidence="3" id="KW-0614">Plasmid</keyword>
<feature type="signal peptide" evidence="2">
    <location>
        <begin position="1"/>
        <end position="19"/>
    </location>
</feature>
<name>A0A7U3ZRP6_RUNSL</name>
<dbReference type="RefSeq" id="WP_013921710.1">
    <property type="nucleotide sequence ID" value="NC_015694.1"/>
</dbReference>
<keyword evidence="4" id="KW-1185">Reference proteome</keyword>
<accession>A0A7U3ZRP6</accession>
<keyword evidence="1" id="KW-1133">Transmembrane helix</keyword>
<dbReference type="AlphaFoldDB" id="A0A7U3ZRP6"/>
<reference evidence="4" key="1">
    <citation type="submission" date="2011-06" db="EMBL/GenBank/DDBJ databases">
        <title>The complete genome of plasmid 3 of Runella slithyformis DSM 19594.</title>
        <authorList>
            <consortium name="US DOE Joint Genome Institute (JGI-PGF)"/>
            <person name="Lucas S."/>
            <person name="Han J."/>
            <person name="Lapidus A."/>
            <person name="Bruce D."/>
            <person name="Goodwin L."/>
            <person name="Pitluck S."/>
            <person name="Peters L."/>
            <person name="Kyrpides N."/>
            <person name="Mavromatis K."/>
            <person name="Ivanova N."/>
            <person name="Ovchinnikova G."/>
            <person name="Zhang X."/>
            <person name="Misra M."/>
            <person name="Detter J.C."/>
            <person name="Tapia R."/>
            <person name="Han C."/>
            <person name="Land M."/>
            <person name="Hauser L."/>
            <person name="Markowitz V."/>
            <person name="Cheng J.-F."/>
            <person name="Hugenholtz P."/>
            <person name="Woyke T."/>
            <person name="Wu D."/>
            <person name="Tindall B."/>
            <person name="Faehrich R."/>
            <person name="Brambilla E."/>
            <person name="Klenk H.-P."/>
            <person name="Eisen J.A."/>
        </authorList>
    </citation>
    <scope>NUCLEOTIDE SEQUENCE [LARGE SCALE GENOMIC DNA]</scope>
    <source>
        <strain evidence="4">ATCC 29530 / DSM 19594 / LMG 11500 / NCIMB 11436 / LSU 4</strain>
        <plasmid evidence="4">pRUNSL03</plasmid>
    </source>
</reference>
<gene>
    <name evidence="3" type="ordered locus">Runsl_5832</name>
</gene>
<dbReference type="Proteomes" id="UP000000493">
    <property type="component" value="Plasmid pRUNSL03"/>
</dbReference>
<dbReference type="InterPro" id="IPR025408">
    <property type="entry name" value="DUF4134"/>
</dbReference>
<protein>
    <recommendedName>
        <fullName evidence="5">DUF4134 domain-containing protein</fullName>
    </recommendedName>
</protein>
<evidence type="ECO:0008006" key="5">
    <source>
        <dbReference type="Google" id="ProtNLM"/>
    </source>
</evidence>
<keyword evidence="1" id="KW-0472">Membrane</keyword>
<evidence type="ECO:0000313" key="4">
    <source>
        <dbReference type="Proteomes" id="UP000000493"/>
    </source>
</evidence>
<keyword evidence="2" id="KW-0732">Signal</keyword>
<dbReference type="KEGG" id="rsi:Runsl_5832"/>
<feature type="chain" id="PRO_5031326240" description="DUF4134 domain-containing protein" evidence="2">
    <location>
        <begin position="20"/>
        <end position="115"/>
    </location>
</feature>